<dbReference type="EMBL" id="CCAG010002530">
    <property type="status" value="NOT_ANNOTATED_CDS"/>
    <property type="molecule type" value="Genomic_DNA"/>
</dbReference>
<evidence type="ECO:0000313" key="1">
    <source>
        <dbReference type="EnsemblMetazoa" id="GMOY000393-PA"/>
    </source>
</evidence>
<reference evidence="1" key="1">
    <citation type="submission" date="2020-05" db="UniProtKB">
        <authorList>
            <consortium name="EnsemblMetazoa"/>
        </authorList>
    </citation>
    <scope>IDENTIFICATION</scope>
    <source>
        <strain evidence="1">Yale</strain>
    </source>
</reference>
<proteinExistence type="predicted"/>
<dbReference type="Proteomes" id="UP000092444">
    <property type="component" value="Unassembled WGS sequence"/>
</dbReference>
<sequence>MPNEVANGEYDNYNDKTLTFDCTYQVRNNFTVSEEKALLDIQVYKENLCISLGITTTFKTITCKYRNCKAAGESPITSEASRNAREAFCSPSAAMTLARASLAASASAAIARCNCTGKRTSLLMSIGMENLRRETVNLNSSVKEINKVLSYEIAAGEAPITSEASRKARDAFCSPSAAITLARASRAASASAAMARCNCTGKRTSLLKNGKQ</sequence>
<evidence type="ECO:0000313" key="2">
    <source>
        <dbReference type="Proteomes" id="UP000092444"/>
    </source>
</evidence>
<keyword evidence="2" id="KW-1185">Reference proteome</keyword>
<protein>
    <submittedName>
        <fullName evidence="1">Uncharacterized protein</fullName>
    </submittedName>
</protein>
<dbReference type="EnsemblMetazoa" id="GMOY000393-RA">
    <property type="protein sequence ID" value="GMOY000393-PA"/>
    <property type="gene ID" value="GMOY000393"/>
</dbReference>
<dbReference type="AlphaFoldDB" id="A0A1B0FA60"/>
<organism evidence="1 2">
    <name type="scientific">Glossina morsitans morsitans</name>
    <name type="common">Savannah tsetse fly</name>
    <dbReference type="NCBI Taxonomy" id="37546"/>
    <lineage>
        <taxon>Eukaryota</taxon>
        <taxon>Metazoa</taxon>
        <taxon>Ecdysozoa</taxon>
        <taxon>Arthropoda</taxon>
        <taxon>Hexapoda</taxon>
        <taxon>Insecta</taxon>
        <taxon>Pterygota</taxon>
        <taxon>Neoptera</taxon>
        <taxon>Endopterygota</taxon>
        <taxon>Diptera</taxon>
        <taxon>Brachycera</taxon>
        <taxon>Muscomorpha</taxon>
        <taxon>Hippoboscoidea</taxon>
        <taxon>Glossinidae</taxon>
        <taxon>Glossina</taxon>
    </lineage>
</organism>
<accession>A0A1B0FA60</accession>
<name>A0A1B0FA60_GLOMM</name>